<keyword evidence="3" id="KW-1185">Reference proteome</keyword>
<dbReference type="CDD" id="cd00198">
    <property type="entry name" value="vWFA"/>
    <property type="match status" value="1"/>
</dbReference>
<name>A0A223LE89_BPPB1</name>
<dbReference type="InterPro" id="IPR036465">
    <property type="entry name" value="vWFA_dom_sf"/>
</dbReference>
<evidence type="ECO:0000313" key="3">
    <source>
        <dbReference type="Proteomes" id="UP000226236"/>
    </source>
</evidence>
<dbReference type="InterPro" id="IPR002035">
    <property type="entry name" value="VWF_A"/>
</dbReference>
<dbReference type="PROSITE" id="PS50234">
    <property type="entry name" value="VWFA"/>
    <property type="match status" value="1"/>
</dbReference>
<dbReference type="SUPFAM" id="SSF53300">
    <property type="entry name" value="vWA-like"/>
    <property type="match status" value="1"/>
</dbReference>
<gene>
    <name evidence="2" type="primary">259</name>
    <name evidence="2" type="ORF">PBI_PBS1_259</name>
</gene>
<sequence>MKTYKSQIKLGNTEKTVIAINYSKEEVKESSIEVDRLHHIHVLDRSWSMNTDLPQLIENVKGTLRLMSDNDLISVIWFSSEGQCKTVFKGKSKRDSEDINILLDTLKSPVGATCFSESLLHVKEIIDDLKALCPNFNVTFFTDGVPVVSNEKKEYELIWERIDSIKDDIMALNTIGYGNYYNRALLEEMSAQTMFGRLIHSSKINDYDDIFSHNYQILSDMVSEKVTIDADENSRILYLSNKNTKYSEGSMHLDFLNKIKNQFFIITDAKEIKVNDEIIDVDSINSKIPVTTETNFKYALAYELYYAGKADESLDIMHMSIGDKYFIDKHMESFTADARQEYMKELNKAIFVNKTRFKDGRAEEEYLPKEDAFCVMDLLKVLTTGNNYYIPLDSSEYNRIGKKVTDTFNVFRKSDEKPLAPMNELIFNAKHLNISIRYKINGKVSINPIEAKRVDLPKEVDSCIYRTQTIIKDGNLNVNKITVRIDKDTYDKLLALHQEGVIDFDKLFMHLDANWNEEDGQKTVNSIDVTFNLESLPIINRLYAKNNDPENILNIVHDINVLKAKQKVVKYYINELKNKSYNMKKTEHFAQFNADQIRVLEAHGLNSRLEYQGIGREVAESHPDDFYMSRLLEFTLKGWSSLPKVEDVLNDKKKNAPAEAMKNTIRFCEAIVNNDSITDKDKLESLNNVLDVTKRSIISQTIDLNTQKISKVLTGSWWEKLELDKKNNYIFTKDNLTLIIKNDMVKVHY</sequence>
<dbReference type="Proteomes" id="UP000226236">
    <property type="component" value="Segment"/>
</dbReference>
<organism evidence="2 3">
    <name type="scientific">Bacillus phage PBS1</name>
    <dbReference type="NCBI Taxonomy" id="2884423"/>
    <lineage>
        <taxon>Viruses</taxon>
        <taxon>Duplodnaviria</taxon>
        <taxon>Heunggongvirae</taxon>
        <taxon>Uroviricota</taxon>
        <taxon>Caudoviricetes</taxon>
        <taxon>Takahashivirus</taxon>
        <taxon>Bacillus phage PBS1</taxon>
    </lineage>
</organism>
<dbReference type="Gene3D" id="3.40.50.410">
    <property type="entry name" value="von Willebrand factor, type A domain"/>
    <property type="match status" value="1"/>
</dbReference>
<evidence type="ECO:0000259" key="1">
    <source>
        <dbReference type="PROSITE" id="PS50234"/>
    </source>
</evidence>
<dbReference type="EMBL" id="MF360957">
    <property type="protein sequence ID" value="ASU00081.1"/>
    <property type="molecule type" value="Genomic_DNA"/>
</dbReference>
<protein>
    <recommendedName>
        <fullName evidence="1">VWFA domain-containing protein</fullName>
    </recommendedName>
</protein>
<accession>A0A223LE89</accession>
<reference evidence="2 3" key="1">
    <citation type="submission" date="2017-06" db="EMBL/GenBank/DDBJ databases">
        <authorList>
            <person name="Russell D.A."/>
            <person name="Jacobs-Sera D."/>
            <person name="Duda R."/>
            <person name="Hatfull G.F."/>
            <person name="Hendrix R.W."/>
        </authorList>
    </citation>
    <scope>NUCLEOTIDE SEQUENCE [LARGE SCALE GENOMIC DNA]</scope>
</reference>
<dbReference type="RefSeq" id="YP_009664460.1">
    <property type="nucleotide sequence ID" value="NC_043027.1"/>
</dbReference>
<feature type="domain" description="VWFA" evidence="1">
    <location>
        <begin position="38"/>
        <end position="226"/>
    </location>
</feature>
<evidence type="ECO:0000313" key="2">
    <source>
        <dbReference type="EMBL" id="ASU00081.1"/>
    </source>
</evidence>
<proteinExistence type="predicted"/>
<dbReference type="GeneID" id="40524492"/>